<comment type="catalytic activity">
    <reaction evidence="2">
        <text>8 isopentenyl diphosphate + (2E,6E)-farnesyl diphosphate = di-trans,octa-cis-undecaprenyl diphosphate + 8 diphosphate</text>
        <dbReference type="Rhea" id="RHEA:27551"/>
        <dbReference type="ChEBI" id="CHEBI:33019"/>
        <dbReference type="ChEBI" id="CHEBI:58405"/>
        <dbReference type="ChEBI" id="CHEBI:128769"/>
        <dbReference type="ChEBI" id="CHEBI:175763"/>
        <dbReference type="EC" id="2.5.1.31"/>
    </reaction>
</comment>
<dbReference type="PANTHER" id="PTHR10291:SF0">
    <property type="entry name" value="DEHYDRODOLICHYL DIPHOSPHATE SYNTHASE 2"/>
    <property type="match status" value="1"/>
</dbReference>
<dbReference type="EMBL" id="CP038908">
    <property type="protein sequence ID" value="QGO05150.1"/>
    <property type="molecule type" value="Genomic_DNA"/>
</dbReference>
<feature type="binding site" evidence="2">
    <location>
        <position position="24"/>
    </location>
    <ligand>
        <name>substrate</name>
    </ligand>
</feature>
<feature type="binding site" evidence="2">
    <location>
        <begin position="20"/>
        <end position="23"/>
    </location>
    <ligand>
        <name>substrate</name>
    </ligand>
</feature>
<dbReference type="InterPro" id="IPR036424">
    <property type="entry name" value="UPP_synth-like_sf"/>
</dbReference>
<accession>A0A9Q6LK67</accession>
<dbReference type="InterPro" id="IPR001441">
    <property type="entry name" value="UPP_synth-like"/>
</dbReference>
<dbReference type="InterPro" id="IPR018520">
    <property type="entry name" value="UPP_synth-like_CS"/>
</dbReference>
<feature type="binding site" evidence="2">
    <location>
        <position position="187"/>
    </location>
    <ligand>
        <name>substrate</name>
    </ligand>
</feature>
<gene>
    <name evidence="3" type="primary">ispU</name>
    <name evidence="2" type="synonym">uppS</name>
    <name evidence="3" type="ORF">Psal009_01031</name>
</gene>
<dbReference type="CDD" id="cd00475">
    <property type="entry name" value="Cis_IPPS"/>
    <property type="match status" value="1"/>
</dbReference>
<comment type="function">
    <text evidence="2">Catalyzes the sequential condensation of isopentenyl diphosphate (IPP) with (2E,6E)-farnesyl diphosphate (E,E-FPP) to yield (2Z,6Z,10Z,14Z,18Z,22Z,26Z,30Z,34E,38E)-undecaprenyl diphosphate (di-trans,octa-cis-UPP). UPP is the precursor of glycosyl carrier lipid in the biosynthesis of bacterial cell wall polysaccharide components such as peptidoglycan and lipopolysaccharide.</text>
</comment>
<dbReference type="GO" id="GO:0016094">
    <property type="term" value="P:polyprenol biosynthetic process"/>
    <property type="evidence" value="ECO:0007669"/>
    <property type="project" value="TreeGrafter"/>
</dbReference>
<dbReference type="PANTHER" id="PTHR10291">
    <property type="entry name" value="DEHYDRODOLICHYL DIPHOSPHATE SYNTHASE FAMILY MEMBER"/>
    <property type="match status" value="1"/>
</dbReference>
<feature type="binding site" evidence="2">
    <location>
        <position position="70"/>
    </location>
    <ligand>
        <name>substrate</name>
    </ligand>
</feature>
<dbReference type="NCBIfam" id="TIGR00055">
    <property type="entry name" value="uppS"/>
    <property type="match status" value="1"/>
</dbReference>
<dbReference type="GO" id="GO:0008360">
    <property type="term" value="P:regulation of cell shape"/>
    <property type="evidence" value="ECO:0007669"/>
    <property type="project" value="UniProtKB-KW"/>
</dbReference>
<comment type="cofactor">
    <cofactor evidence="2">
        <name>Mg(2+)</name>
        <dbReference type="ChEBI" id="CHEBI:18420"/>
    </cofactor>
    <text evidence="2">Binds 2 magnesium ions per subunit.</text>
</comment>
<dbReference type="GO" id="GO:0005829">
    <property type="term" value="C:cytosol"/>
    <property type="evidence" value="ECO:0007669"/>
    <property type="project" value="TreeGrafter"/>
</dbReference>
<feature type="binding site" evidence="2">
    <location>
        <position position="68"/>
    </location>
    <ligand>
        <name>substrate</name>
    </ligand>
</feature>
<dbReference type="AlphaFoldDB" id="A0A9Q6LK67"/>
<dbReference type="SUPFAM" id="SSF64005">
    <property type="entry name" value="Undecaprenyl diphosphate synthase"/>
    <property type="match status" value="1"/>
</dbReference>
<dbReference type="PROSITE" id="PS01066">
    <property type="entry name" value="UPP_SYNTHASE"/>
    <property type="match status" value="1"/>
</dbReference>
<name>A0A9Q6LK67_PISSA</name>
<keyword evidence="2" id="KW-0961">Cell wall biogenesis/degradation</keyword>
<protein>
    <recommendedName>
        <fullName evidence="2">Ditrans,polycis-undecaprenyl-diphosphate synthase ((2E,6E)-farnesyl-diphosphate specific)</fullName>
        <ecNumber evidence="2">2.5.1.31</ecNumber>
    </recommendedName>
    <alternativeName>
        <fullName evidence="2">Ditrans,polycis-undecaprenylcistransferase</fullName>
    </alternativeName>
    <alternativeName>
        <fullName evidence="2">Undecaprenyl diphosphate synthase</fullName>
        <shortName evidence="2">UDS</shortName>
    </alternativeName>
    <alternativeName>
        <fullName evidence="2">Undecaprenyl pyrophosphate synthase</fullName>
        <shortName evidence="2">UPP synthase</shortName>
    </alternativeName>
</protein>
<feature type="binding site" evidence="2">
    <location>
        <position position="36"/>
    </location>
    <ligand>
        <name>substrate</name>
    </ligand>
</feature>
<dbReference type="HAMAP" id="MF_01139">
    <property type="entry name" value="ISPT"/>
    <property type="match status" value="1"/>
</dbReference>
<proteinExistence type="inferred from homology"/>
<evidence type="ECO:0000256" key="2">
    <source>
        <dbReference type="HAMAP-Rule" id="MF_01139"/>
    </source>
</evidence>
<feature type="binding site" evidence="2">
    <location>
        <position position="206"/>
    </location>
    <ligand>
        <name>Mg(2+)</name>
        <dbReference type="ChEBI" id="CHEBI:18420"/>
    </ligand>
</feature>
<feature type="binding site" evidence="2">
    <location>
        <begin position="193"/>
        <end position="195"/>
    </location>
    <ligand>
        <name>substrate</name>
    </ligand>
</feature>
<organism evidence="3 4">
    <name type="scientific">Piscirickettsia salmonis</name>
    <dbReference type="NCBI Taxonomy" id="1238"/>
    <lineage>
        <taxon>Bacteria</taxon>
        <taxon>Pseudomonadati</taxon>
        <taxon>Pseudomonadota</taxon>
        <taxon>Gammaproteobacteria</taxon>
        <taxon>Thiotrichales</taxon>
        <taxon>Piscirickettsiaceae</taxon>
        <taxon>Piscirickettsia</taxon>
    </lineage>
</organism>
<feature type="binding site" evidence="2">
    <location>
        <position position="19"/>
    </location>
    <ligand>
        <name>Mg(2+)</name>
        <dbReference type="ChEBI" id="CHEBI:18420"/>
    </ligand>
</feature>
<dbReference type="GO" id="GO:0000287">
    <property type="term" value="F:magnesium ion binding"/>
    <property type="evidence" value="ECO:0007669"/>
    <property type="project" value="UniProtKB-UniRule"/>
</dbReference>
<keyword evidence="2" id="KW-0573">Peptidoglycan synthesis</keyword>
<dbReference type="NCBIfam" id="NF011405">
    <property type="entry name" value="PRK14830.1"/>
    <property type="match status" value="1"/>
</dbReference>
<feature type="active site" evidence="2">
    <location>
        <position position="19"/>
    </location>
</feature>
<keyword evidence="4" id="KW-1185">Reference proteome</keyword>
<comment type="similarity">
    <text evidence="2">Belongs to the UPP synthase family.</text>
</comment>
<dbReference type="EC" id="2.5.1.31" evidence="2"/>
<keyword evidence="2" id="KW-0479">Metal-binding</keyword>
<evidence type="ECO:0000256" key="1">
    <source>
        <dbReference type="ARBA" id="ARBA00022679"/>
    </source>
</evidence>
<evidence type="ECO:0000313" key="4">
    <source>
        <dbReference type="Proteomes" id="UP000422232"/>
    </source>
</evidence>
<feature type="binding site" evidence="2">
    <location>
        <position position="32"/>
    </location>
    <ligand>
        <name>substrate</name>
    </ligand>
</feature>
<dbReference type="GO" id="GO:0009252">
    <property type="term" value="P:peptidoglycan biosynthetic process"/>
    <property type="evidence" value="ECO:0007669"/>
    <property type="project" value="UniProtKB-UniRule"/>
</dbReference>
<evidence type="ECO:0000313" key="3">
    <source>
        <dbReference type="EMBL" id="QGO05150.1"/>
    </source>
</evidence>
<dbReference type="Pfam" id="PF01255">
    <property type="entry name" value="Prenyltransf"/>
    <property type="match status" value="1"/>
</dbReference>
<feature type="binding site" evidence="2">
    <location>
        <begin position="64"/>
        <end position="66"/>
    </location>
    <ligand>
        <name>substrate</name>
    </ligand>
</feature>
<keyword evidence="2" id="KW-0460">Magnesium</keyword>
<dbReference type="Proteomes" id="UP000422232">
    <property type="component" value="Chromosome"/>
</dbReference>
<sequence length="245" mass="27661">MSVEAEADLAPKHIAIIMDGNGRWATARKLPRAAGHRAGAEAVRRIVKASAERGIEALTLFAFSSENWNRPEREVKLIMELFSWTVNRELKRLQNANIRLEFIGDLSALSDKLRTKLLTAAKKTANNTGMKLVVAVNYGGRWDIAHAAQKIAAAVEGGDLSTEEINEQMLSEYLSTSHLPDPDLFIRTSGELRISNFLMWQLAYTELYFADVHWPDFDETELDKAITDFSNRQRRFGKTPEQINE</sequence>
<dbReference type="FunFam" id="3.40.1180.10:FF:000001">
    <property type="entry name" value="(2E,6E)-farnesyl-diphosphate-specific ditrans,polycis-undecaprenyl-diphosphate synthase"/>
    <property type="match status" value="1"/>
</dbReference>
<reference evidence="3 4" key="1">
    <citation type="submission" date="2019-04" db="EMBL/GenBank/DDBJ databases">
        <title>Complete genome sequencing of Piscirickettsia salmonis strain Psal-009.</title>
        <authorList>
            <person name="Schober I."/>
            <person name="Bunk B."/>
            <person name="Sproer C."/>
            <person name="Carril G.P."/>
            <person name="Riedel T."/>
            <person name="Flores-Herrera P.A."/>
            <person name="Nourdin-Galindo G."/>
            <person name="Marshall S.H."/>
            <person name="Overmann J."/>
        </authorList>
    </citation>
    <scope>NUCLEOTIDE SEQUENCE [LARGE SCALE GENOMIC DNA]</scope>
    <source>
        <strain evidence="3 4">Psal-009</strain>
    </source>
</reference>
<dbReference type="GO" id="GO:0071555">
    <property type="term" value="P:cell wall organization"/>
    <property type="evidence" value="ECO:0007669"/>
    <property type="project" value="UniProtKB-KW"/>
</dbReference>
<keyword evidence="2" id="KW-0133">Cell shape</keyword>
<keyword evidence="1 2" id="KW-0808">Transferase</keyword>
<comment type="subunit">
    <text evidence="2">Homodimer.</text>
</comment>
<dbReference type="GO" id="GO:0008834">
    <property type="term" value="F:ditrans,polycis-undecaprenyl-diphosphate synthase [(2E,6E)-farnesyl-diphosphate specific] activity"/>
    <property type="evidence" value="ECO:0007669"/>
    <property type="project" value="UniProtKB-UniRule"/>
</dbReference>
<dbReference type="Gene3D" id="3.40.1180.10">
    <property type="entry name" value="Decaprenyl diphosphate synthase-like"/>
    <property type="match status" value="1"/>
</dbReference>
<feature type="active site" description="Proton acceptor" evidence="2">
    <location>
        <position position="67"/>
    </location>
</feature>